<reference evidence="2" key="1">
    <citation type="submission" date="2023-06" db="EMBL/GenBank/DDBJ databases">
        <title>Genome-scale phylogeny and comparative genomics of the fungal order Sordariales.</title>
        <authorList>
            <consortium name="Lawrence Berkeley National Laboratory"/>
            <person name="Hensen N."/>
            <person name="Bonometti L."/>
            <person name="Westerberg I."/>
            <person name="Brannstrom I.O."/>
            <person name="Guillou S."/>
            <person name="Cros-Aarteil S."/>
            <person name="Calhoun S."/>
            <person name="Haridas S."/>
            <person name="Kuo A."/>
            <person name="Mondo S."/>
            <person name="Pangilinan J."/>
            <person name="Riley R."/>
            <person name="Labutti K."/>
            <person name="Andreopoulos B."/>
            <person name="Lipzen A."/>
            <person name="Chen C."/>
            <person name="Yanf M."/>
            <person name="Daum C."/>
            <person name="Ng V."/>
            <person name="Clum A."/>
            <person name="Steindorff A."/>
            <person name="Ohm R."/>
            <person name="Martin F."/>
            <person name="Silar P."/>
            <person name="Natvig D."/>
            <person name="Lalanne C."/>
            <person name="Gautier V."/>
            <person name="Ament-Velasquez S.L."/>
            <person name="Kruys A."/>
            <person name="Hutchinson M.I."/>
            <person name="Powell A.J."/>
            <person name="Barry K."/>
            <person name="Miller A.N."/>
            <person name="Grigoriev I.V."/>
            <person name="Debuchy R."/>
            <person name="Gladieux P."/>
            <person name="Thoren M.H."/>
            <person name="Johannesson H."/>
        </authorList>
    </citation>
    <scope>NUCLEOTIDE SEQUENCE</scope>
    <source>
        <strain evidence="2">CBS 606.72</strain>
    </source>
</reference>
<accession>A0AA39WVT4</accession>
<proteinExistence type="predicted"/>
<dbReference type="AlphaFoldDB" id="A0AA39WVT4"/>
<evidence type="ECO:0000256" key="1">
    <source>
        <dbReference type="SAM" id="MobiDB-lite"/>
    </source>
</evidence>
<dbReference type="Proteomes" id="UP001175000">
    <property type="component" value="Unassembled WGS sequence"/>
</dbReference>
<comment type="caution">
    <text evidence="2">The sequence shown here is derived from an EMBL/GenBank/DDBJ whole genome shotgun (WGS) entry which is preliminary data.</text>
</comment>
<feature type="region of interest" description="Disordered" evidence="1">
    <location>
        <begin position="82"/>
        <end position="101"/>
    </location>
</feature>
<dbReference type="EMBL" id="JAULSU010000003">
    <property type="protein sequence ID" value="KAK0622501.1"/>
    <property type="molecule type" value="Genomic_DNA"/>
</dbReference>
<protein>
    <submittedName>
        <fullName evidence="2">Uncharacterized protein</fullName>
    </submittedName>
</protein>
<sequence>MERPCCQKERGSGALGIWSAKLTGCLVLDKLWWDWQARDLPVRLRDISGRNVDAPLGQPPNVIPDLAGLPVFFPATETFPPLDTLISPPRSPLPKGGPGKR</sequence>
<organism evidence="2 3">
    <name type="scientific">Immersiella caudata</name>
    <dbReference type="NCBI Taxonomy" id="314043"/>
    <lineage>
        <taxon>Eukaryota</taxon>
        <taxon>Fungi</taxon>
        <taxon>Dikarya</taxon>
        <taxon>Ascomycota</taxon>
        <taxon>Pezizomycotina</taxon>
        <taxon>Sordariomycetes</taxon>
        <taxon>Sordariomycetidae</taxon>
        <taxon>Sordariales</taxon>
        <taxon>Lasiosphaeriaceae</taxon>
        <taxon>Immersiella</taxon>
    </lineage>
</organism>
<name>A0AA39WVT4_9PEZI</name>
<keyword evidence="3" id="KW-1185">Reference proteome</keyword>
<evidence type="ECO:0000313" key="3">
    <source>
        <dbReference type="Proteomes" id="UP001175000"/>
    </source>
</evidence>
<evidence type="ECO:0000313" key="2">
    <source>
        <dbReference type="EMBL" id="KAK0622501.1"/>
    </source>
</evidence>
<gene>
    <name evidence="2" type="ORF">B0T14DRAFT_149229</name>
</gene>